<dbReference type="SUPFAM" id="SSF51316">
    <property type="entry name" value="Mss4-like"/>
    <property type="match status" value="1"/>
</dbReference>
<dbReference type="Pfam" id="PF00838">
    <property type="entry name" value="TCTP"/>
    <property type="match status" value="1"/>
</dbReference>
<evidence type="ECO:0000313" key="1">
    <source>
        <dbReference type="EMBL" id="PHT39010.1"/>
    </source>
</evidence>
<organism evidence="1 2">
    <name type="scientific">Capsicum baccatum</name>
    <name type="common">Peruvian pepper</name>
    <dbReference type="NCBI Taxonomy" id="33114"/>
    <lineage>
        <taxon>Eukaryota</taxon>
        <taxon>Viridiplantae</taxon>
        <taxon>Streptophyta</taxon>
        <taxon>Embryophyta</taxon>
        <taxon>Tracheophyta</taxon>
        <taxon>Spermatophyta</taxon>
        <taxon>Magnoliopsida</taxon>
        <taxon>eudicotyledons</taxon>
        <taxon>Gunneridae</taxon>
        <taxon>Pentapetalae</taxon>
        <taxon>asterids</taxon>
        <taxon>lamiids</taxon>
        <taxon>Solanales</taxon>
        <taxon>Solanaceae</taxon>
        <taxon>Solanoideae</taxon>
        <taxon>Capsiceae</taxon>
        <taxon>Capsicum</taxon>
    </lineage>
</organism>
<accession>A0A2G2W199</accession>
<dbReference type="InterPro" id="IPR011057">
    <property type="entry name" value="Mss4-like_sf"/>
</dbReference>
<gene>
    <name evidence="1" type="ORF">CQW23_22583</name>
</gene>
<evidence type="ECO:0000313" key="2">
    <source>
        <dbReference type="Proteomes" id="UP000224567"/>
    </source>
</evidence>
<dbReference type="InterPro" id="IPR011323">
    <property type="entry name" value="Mss4/transl-control_tumour"/>
</dbReference>
<reference evidence="2" key="2">
    <citation type="journal article" date="2017" name="J. Anim. Genet.">
        <title>Multiple reference genome sequences of hot pepper reveal the massive evolution of plant disease resistance genes by retroduplication.</title>
        <authorList>
            <person name="Kim S."/>
            <person name="Park J."/>
            <person name="Yeom S.-I."/>
            <person name="Kim Y.-M."/>
            <person name="Seo E."/>
            <person name="Kim K.-T."/>
            <person name="Kim M.-S."/>
            <person name="Lee J.M."/>
            <person name="Cheong K."/>
            <person name="Shin H.-S."/>
            <person name="Kim S.-B."/>
            <person name="Han K."/>
            <person name="Lee J."/>
            <person name="Park M."/>
            <person name="Lee H.-A."/>
            <person name="Lee H.-Y."/>
            <person name="Lee Y."/>
            <person name="Oh S."/>
            <person name="Lee J.H."/>
            <person name="Choi E."/>
            <person name="Choi E."/>
            <person name="Lee S.E."/>
            <person name="Jeon J."/>
            <person name="Kim H."/>
            <person name="Choi G."/>
            <person name="Song H."/>
            <person name="Lee J."/>
            <person name="Lee S.-C."/>
            <person name="Kwon J.-K."/>
            <person name="Lee H.-Y."/>
            <person name="Koo N."/>
            <person name="Hong Y."/>
            <person name="Kim R.W."/>
            <person name="Kang W.-H."/>
            <person name="Huh J.H."/>
            <person name="Kang B.-C."/>
            <person name="Yang T.-J."/>
            <person name="Lee Y.-H."/>
            <person name="Bennetzen J.L."/>
            <person name="Choi D."/>
        </authorList>
    </citation>
    <scope>NUCLEOTIDE SEQUENCE [LARGE SCALE GENOMIC DNA]</scope>
    <source>
        <strain evidence="2">cv. PBC81</strain>
    </source>
</reference>
<protein>
    <submittedName>
        <fullName evidence="1">Uncharacterized protein</fullName>
    </submittedName>
</protein>
<dbReference type="EMBL" id="MLFT02000009">
    <property type="protein sequence ID" value="PHT39010.1"/>
    <property type="molecule type" value="Genomic_DNA"/>
</dbReference>
<proteinExistence type="predicted"/>
<dbReference type="InterPro" id="IPR018105">
    <property type="entry name" value="Translational_control_tumour_p"/>
</dbReference>
<dbReference type="Proteomes" id="UP000224567">
    <property type="component" value="Unassembled WGS sequence"/>
</dbReference>
<sequence>MLISLLMENQSKGISLKGLSTLQVVVVSSMEDKKSIRLCMPQLEAIDDMIFTCVVAIELIACLDGGFPWYGMVWLPWEPCLFPWYSKNDGIVCNLPAASTTAKARLLLKAQEKKNNGETFLCNNKDGVPQEVQGKWHCSVTIDVNIGANPSATYMGEDQGIENSTNKVVYIIDSLNIQEQLSSEIRSLLGIKKYIQNSATKFDSKKQEISKNIE</sequence>
<dbReference type="OrthoDB" id="10663561at2759"/>
<dbReference type="STRING" id="33114.A0A2G2W199"/>
<reference evidence="1 2" key="1">
    <citation type="journal article" date="2017" name="Genome Biol.">
        <title>New reference genome sequences of hot pepper reveal the massive evolution of plant disease-resistance genes by retroduplication.</title>
        <authorList>
            <person name="Kim S."/>
            <person name="Park J."/>
            <person name="Yeom S.I."/>
            <person name="Kim Y.M."/>
            <person name="Seo E."/>
            <person name="Kim K.T."/>
            <person name="Kim M.S."/>
            <person name="Lee J.M."/>
            <person name="Cheong K."/>
            <person name="Shin H.S."/>
            <person name="Kim S.B."/>
            <person name="Han K."/>
            <person name="Lee J."/>
            <person name="Park M."/>
            <person name="Lee H.A."/>
            <person name="Lee H.Y."/>
            <person name="Lee Y."/>
            <person name="Oh S."/>
            <person name="Lee J.H."/>
            <person name="Choi E."/>
            <person name="Choi E."/>
            <person name="Lee S.E."/>
            <person name="Jeon J."/>
            <person name="Kim H."/>
            <person name="Choi G."/>
            <person name="Song H."/>
            <person name="Lee J."/>
            <person name="Lee S.C."/>
            <person name="Kwon J.K."/>
            <person name="Lee H.Y."/>
            <person name="Koo N."/>
            <person name="Hong Y."/>
            <person name="Kim R.W."/>
            <person name="Kang W.H."/>
            <person name="Huh J.H."/>
            <person name="Kang B.C."/>
            <person name="Yang T.J."/>
            <person name="Lee Y.H."/>
            <person name="Bennetzen J.L."/>
            <person name="Choi D."/>
        </authorList>
    </citation>
    <scope>NUCLEOTIDE SEQUENCE [LARGE SCALE GENOMIC DNA]</scope>
    <source>
        <strain evidence="2">cv. PBC81</strain>
    </source>
</reference>
<name>A0A2G2W199_CAPBA</name>
<comment type="caution">
    <text evidence="1">The sequence shown here is derived from an EMBL/GenBank/DDBJ whole genome shotgun (WGS) entry which is preliminary data.</text>
</comment>
<dbReference type="AlphaFoldDB" id="A0A2G2W199"/>
<keyword evidence="2" id="KW-1185">Reference proteome</keyword>
<dbReference type="Gene3D" id="2.170.150.10">
    <property type="entry name" value="Metal Binding Protein, Guanine Nucleotide Exchange Factor, Chain A"/>
    <property type="match status" value="1"/>
</dbReference>